<accession>A0AAU2HD57</accession>
<name>A0AAU2HD57_9ACTN</name>
<gene>
    <name evidence="4" type="ORF">OHV25_37445</name>
</gene>
<dbReference type="InterPro" id="IPR007934">
    <property type="entry name" value="AbfB_ABD"/>
</dbReference>
<dbReference type="InterPro" id="IPR005506">
    <property type="entry name" value="DUF312_ALF"/>
</dbReference>
<dbReference type="Pfam" id="PF03752">
    <property type="entry name" value="ALF"/>
    <property type="match status" value="1"/>
</dbReference>
<reference evidence="4" key="1">
    <citation type="submission" date="2022-10" db="EMBL/GenBank/DDBJ databases">
        <title>The complete genomes of actinobacterial strains from the NBC collection.</title>
        <authorList>
            <person name="Joergensen T.S."/>
            <person name="Alvarez Arevalo M."/>
            <person name="Sterndorff E.B."/>
            <person name="Faurdal D."/>
            <person name="Vuksanovic O."/>
            <person name="Mourched A.-S."/>
            <person name="Charusanti P."/>
            <person name="Shaw S."/>
            <person name="Blin K."/>
            <person name="Weber T."/>
        </authorList>
    </citation>
    <scope>NUCLEOTIDE SEQUENCE</scope>
    <source>
        <strain evidence="4">NBC_00060</strain>
    </source>
</reference>
<dbReference type="SUPFAM" id="SSF110221">
    <property type="entry name" value="AbfB domain"/>
    <property type="match status" value="1"/>
</dbReference>
<evidence type="ECO:0000256" key="1">
    <source>
        <dbReference type="SAM" id="Coils"/>
    </source>
</evidence>
<feature type="domain" description="Alpha-L-arabinofuranosidase B arabinose-binding" evidence="3">
    <location>
        <begin position="395"/>
        <end position="515"/>
    </location>
</feature>
<evidence type="ECO:0000256" key="2">
    <source>
        <dbReference type="SAM" id="SignalP"/>
    </source>
</evidence>
<proteinExistence type="predicted"/>
<keyword evidence="2" id="KW-0732">Signal</keyword>
<evidence type="ECO:0000313" key="4">
    <source>
        <dbReference type="EMBL" id="WTU44866.1"/>
    </source>
</evidence>
<evidence type="ECO:0000259" key="3">
    <source>
        <dbReference type="Pfam" id="PF05270"/>
    </source>
</evidence>
<dbReference type="InterPro" id="IPR036195">
    <property type="entry name" value="AbfB_ABD_sf"/>
</dbReference>
<dbReference type="Gene3D" id="2.80.10.50">
    <property type="match status" value="1"/>
</dbReference>
<dbReference type="EMBL" id="CP108253">
    <property type="protein sequence ID" value="WTU44866.1"/>
    <property type="molecule type" value="Genomic_DNA"/>
</dbReference>
<dbReference type="Pfam" id="PF05270">
    <property type="entry name" value="AbfB"/>
    <property type="match status" value="1"/>
</dbReference>
<feature type="signal peptide" evidence="2">
    <location>
        <begin position="1"/>
        <end position="26"/>
    </location>
</feature>
<organism evidence="4">
    <name type="scientific">Streptomyces sp. NBC_00060</name>
    <dbReference type="NCBI Taxonomy" id="2975636"/>
    <lineage>
        <taxon>Bacteria</taxon>
        <taxon>Bacillati</taxon>
        <taxon>Actinomycetota</taxon>
        <taxon>Actinomycetes</taxon>
        <taxon>Kitasatosporales</taxon>
        <taxon>Streptomycetaceae</taxon>
        <taxon>Streptomyces</taxon>
    </lineage>
</organism>
<dbReference type="CDD" id="cd23265">
    <property type="entry name" value="beta-trefoil_ABD_ABFB-like"/>
    <property type="match status" value="1"/>
</dbReference>
<feature type="coiled-coil region" evidence="1">
    <location>
        <begin position="206"/>
        <end position="241"/>
    </location>
</feature>
<dbReference type="GO" id="GO:0046373">
    <property type="term" value="P:L-arabinose metabolic process"/>
    <property type="evidence" value="ECO:0007669"/>
    <property type="project" value="InterPro"/>
</dbReference>
<keyword evidence="1" id="KW-0175">Coiled coil</keyword>
<dbReference type="GO" id="GO:0046556">
    <property type="term" value="F:alpha-L-arabinofuranosidase activity"/>
    <property type="evidence" value="ECO:0007669"/>
    <property type="project" value="InterPro"/>
</dbReference>
<feature type="coiled-coil region" evidence="1">
    <location>
        <begin position="309"/>
        <end position="336"/>
    </location>
</feature>
<protein>
    <submittedName>
        <fullName evidence="4">AbfB domain-containing protein</fullName>
    </submittedName>
</protein>
<feature type="chain" id="PRO_5043390303" evidence="2">
    <location>
        <begin position="27"/>
        <end position="521"/>
    </location>
</feature>
<dbReference type="AlphaFoldDB" id="A0AAU2HD57"/>
<sequence length="521" mass="57034">MHNSHITSARVRKIVTRGIVATTALAAVTGAVVPAAAAEQPAKASAQAGAVGTTAEQRIEAASKVDFDPPSEVLLLNDYDFIHVLWQKARDGGDRMATVRTAAEEAMLSSKPEDHVRFITTGIGEARKIDQKRERDKAEADRAARLAKSQALLAVGIPSSPELLELSDDNFVRAIVRHPASGPEVRSAGARALAGDAPAWHEFIVNGAREAHKRDVENELKEIEERNRQEAERKRQLAARKNVAALFRVTPTEAMLGLADDNFIRELLRAAPADVKGTELLAAAQKALLSSDPAAWKKYIDTGADEAYKRDDENRRKKIAEENRQLARRIQAAAENGGVNPNLVAAAKKALAGTDEDVTAFLKDENQHRARRQSFMSSYVTDVGWYIRRNAADGDGAFIAPMSYGFKQADREDASWVIVPALASNPGCFSFESVSKPGYYLRNEHIGENVLVAGDDGSAEFRADASWCPRKGFNGYGKSFELASKPGVWLRNFQGRLYAITQYGTDFDRDSTWMVIPPYAD</sequence>